<evidence type="ECO:0000313" key="3">
    <source>
        <dbReference type="Proteomes" id="UP000037510"/>
    </source>
</evidence>
<name>A0A0L7KTW4_OPEBR</name>
<proteinExistence type="predicted"/>
<feature type="region of interest" description="Disordered" evidence="1">
    <location>
        <begin position="1"/>
        <end position="44"/>
    </location>
</feature>
<organism evidence="2 3">
    <name type="scientific">Operophtera brumata</name>
    <name type="common">Winter moth</name>
    <name type="synonym">Phalaena brumata</name>
    <dbReference type="NCBI Taxonomy" id="104452"/>
    <lineage>
        <taxon>Eukaryota</taxon>
        <taxon>Metazoa</taxon>
        <taxon>Ecdysozoa</taxon>
        <taxon>Arthropoda</taxon>
        <taxon>Hexapoda</taxon>
        <taxon>Insecta</taxon>
        <taxon>Pterygota</taxon>
        <taxon>Neoptera</taxon>
        <taxon>Endopterygota</taxon>
        <taxon>Lepidoptera</taxon>
        <taxon>Glossata</taxon>
        <taxon>Ditrysia</taxon>
        <taxon>Geometroidea</taxon>
        <taxon>Geometridae</taxon>
        <taxon>Larentiinae</taxon>
        <taxon>Operophtera</taxon>
    </lineage>
</organism>
<keyword evidence="3" id="KW-1185">Reference proteome</keyword>
<sequence length="352" mass="40734">MSPKKKKMKITDGIQSPASVKRPNESDGASSKRSKSAKNPDDDIQAKKRKNFVTACEQVSYKAYFDHRSRLLLLYLPPCMKISVCKHQDSKTLVKEMSSEAEELFLTDTRTNVWCEALEVCKICITPNQYLSAKVLKEIVEIILNAHEDEYAGHSVSYLIDKCQQILMQNFSTHPPCLTKTLKKCYNNFLTSPLDNREKTFTNRTNFGHDKGIVKYCMNRLEYEISAESKDESIVDKLENIPEEMKQSVKGLHWQKEKFEIFECHTRTERIDRLMVVLDSIIELLQYTSNLGNQIMRSNKPLMAYVLWSTNILYTGAVNSNCRQILRLFVYVVHLKYPEAYITTMTNCHKNP</sequence>
<protein>
    <submittedName>
        <fullName evidence="2">Uncharacterized protein</fullName>
    </submittedName>
</protein>
<reference evidence="2 3" key="1">
    <citation type="journal article" date="2015" name="Genome Biol. Evol.">
        <title>The genome of winter moth (Operophtera brumata) provides a genomic perspective on sexual dimorphism and phenology.</title>
        <authorList>
            <person name="Derks M.F."/>
            <person name="Smit S."/>
            <person name="Salis L."/>
            <person name="Schijlen E."/>
            <person name="Bossers A."/>
            <person name="Mateman C."/>
            <person name="Pijl A.S."/>
            <person name="de Ridder D."/>
            <person name="Groenen M.A."/>
            <person name="Visser M.E."/>
            <person name="Megens H.J."/>
        </authorList>
    </citation>
    <scope>NUCLEOTIDE SEQUENCE [LARGE SCALE GENOMIC DNA]</scope>
    <source>
        <strain evidence="2">WM2013NL</strain>
        <tissue evidence="2">Head and thorax</tissue>
    </source>
</reference>
<dbReference type="EMBL" id="JTDY01005728">
    <property type="protein sequence ID" value="KOB66687.1"/>
    <property type="molecule type" value="Genomic_DNA"/>
</dbReference>
<accession>A0A0L7KTW4</accession>
<evidence type="ECO:0000256" key="1">
    <source>
        <dbReference type="SAM" id="MobiDB-lite"/>
    </source>
</evidence>
<gene>
    <name evidence="2" type="ORF">OBRU01_18036</name>
</gene>
<evidence type="ECO:0000313" key="2">
    <source>
        <dbReference type="EMBL" id="KOB66687.1"/>
    </source>
</evidence>
<comment type="caution">
    <text evidence="2">The sequence shown here is derived from an EMBL/GenBank/DDBJ whole genome shotgun (WGS) entry which is preliminary data.</text>
</comment>
<dbReference type="AlphaFoldDB" id="A0A0L7KTW4"/>
<dbReference type="Proteomes" id="UP000037510">
    <property type="component" value="Unassembled WGS sequence"/>
</dbReference>